<protein>
    <submittedName>
        <fullName evidence="3">Uncharacterized protein N232L</fullName>
    </submittedName>
</protein>
<dbReference type="Proteomes" id="UP000204095">
    <property type="component" value="Segment"/>
</dbReference>
<accession>A7J6T6</accession>
<organismHost>
    <name type="scientific">Paramecium bursaria</name>
    <dbReference type="NCBI Taxonomy" id="74790"/>
</organismHost>
<feature type="domain" description="Saccharopine dehydrogenase-like C-terminal" evidence="2">
    <location>
        <begin position="178"/>
        <end position="460"/>
    </location>
</feature>
<proteinExistence type="predicted"/>
<feature type="domain" description="Saccharopine dehydrogenase NADP binding" evidence="1">
    <location>
        <begin position="32"/>
        <end position="174"/>
    </location>
</feature>
<dbReference type="InterPro" id="IPR032095">
    <property type="entry name" value="Sacchrp_dh-like_C"/>
</dbReference>
<name>A7J6T6_PBCVF</name>
<dbReference type="RefSeq" id="YP_001425864.1">
    <property type="nucleotide sequence ID" value="NC_008603.1"/>
</dbReference>
<evidence type="ECO:0000313" key="4">
    <source>
        <dbReference type="Proteomes" id="UP000204095"/>
    </source>
</evidence>
<dbReference type="Gene3D" id="3.40.50.720">
    <property type="entry name" value="NAD(P)-binding Rossmann-like Domain"/>
    <property type="match status" value="1"/>
</dbReference>
<dbReference type="InterPro" id="IPR036291">
    <property type="entry name" value="NAD(P)-bd_dom_sf"/>
</dbReference>
<dbReference type="Pfam" id="PF16653">
    <property type="entry name" value="Sacchrp_dh_C"/>
    <property type="match status" value="1"/>
</dbReference>
<dbReference type="KEGG" id="vg:5364547"/>
<dbReference type="EMBL" id="DQ890022">
    <property type="protein sequence ID" value="ABT15517.1"/>
    <property type="molecule type" value="Genomic_DNA"/>
</dbReference>
<evidence type="ECO:0000259" key="2">
    <source>
        <dbReference type="Pfam" id="PF16653"/>
    </source>
</evidence>
<dbReference type="InterPro" id="IPR005097">
    <property type="entry name" value="Sacchrp_dh_NADP-bd"/>
</dbReference>
<dbReference type="OrthoDB" id="2109at10239"/>
<dbReference type="InterPro" id="IPR023181">
    <property type="entry name" value="Homospermid_syn-like_C"/>
</dbReference>
<dbReference type="SUPFAM" id="SSF51735">
    <property type="entry name" value="NAD(P)-binding Rossmann-fold domains"/>
    <property type="match status" value="1"/>
</dbReference>
<sequence length="504" mass="56633">MNKVTNKNNKNNVNKNNVNKANFSVDLENRSILQVGCGGVGSSMPYLYVKHFKFRPGNITIMDKDKDRLDALKKKFPTINFVNMEMSKSNFKGIVDKYLKKGDVFVDLAWYIGTNDLLELCHDKGIHFTNTAIEQWFDSNDCNLKTAECETLYRHQHYVRKMADKWGNKGATAVVGHGANPGWISHAAKIGIADWVQHLSKKNSSDPTIKKAVAAIASGKYNEAAKYLNIQVMHISERDTQITSMPKKVGEFLCTWSPTGLIEEGALPAEMGWGTHENMKEYIKHFKSGPGNEVYMDTIAMNTTVKSYVPGSEVLGMVIPHEEANSLSYFLTVKRGGKAVYRPTVHYAYMLPDVAIASLVEYQANGMPDVLKNERVIKDDIISGSDTLGVLFMSPKYGKWWTGSDLDIETSRKLIPHQNATVVQVSPSVIAGIIYALQNPNISPIFPEDMNSQYIMDKFIKPYLGKWISKPVVWEPNTKGLPAKYKKEKNFIFQRFLVSPPVTI</sequence>
<dbReference type="Pfam" id="PF03435">
    <property type="entry name" value="Sacchrp_dh_NADP"/>
    <property type="match status" value="1"/>
</dbReference>
<organism evidence="3 4">
    <name type="scientific">Paramecium bursaria Chlorella virus FR483</name>
    <name type="common">PBCV-FR483</name>
    <dbReference type="NCBI Taxonomy" id="399781"/>
    <lineage>
        <taxon>Viruses</taxon>
        <taxon>Varidnaviria</taxon>
        <taxon>Bamfordvirae</taxon>
        <taxon>Nucleocytoviricota</taxon>
        <taxon>Megaviricetes</taxon>
        <taxon>Algavirales</taxon>
        <taxon>Phycodnaviridae</taxon>
        <taxon>Chlorovirus</taxon>
        <taxon>Chlorovirus conductrix</taxon>
        <taxon>Paramecium bursaria Chlorella virus A1</taxon>
    </lineage>
</organism>
<evidence type="ECO:0000313" key="3">
    <source>
        <dbReference type="EMBL" id="ABT15517.1"/>
    </source>
</evidence>
<dbReference type="Gene3D" id="3.30.360.30">
    <property type="entry name" value="homospermidine synthase like"/>
    <property type="match status" value="1"/>
</dbReference>
<evidence type="ECO:0000259" key="1">
    <source>
        <dbReference type="Pfam" id="PF03435"/>
    </source>
</evidence>
<gene>
    <name evidence="3" type="primary">N232L</name>
    <name evidence="3" type="ORF">FR483_N232L</name>
</gene>
<dbReference type="GeneID" id="5364547"/>
<reference evidence="3 4" key="1">
    <citation type="journal article" date="2007" name="Virology">
        <title>Sequence and annotation of the 314-kb MT325 and the 321-kb FR483 viruses that infect Chlorella Pbi.</title>
        <authorList>
            <person name="Fitzgerald L.A."/>
            <person name="Graves M.V."/>
            <person name="Li X."/>
            <person name="Feldblyum T."/>
            <person name="Hartigan J."/>
            <person name="Van Etten J.L."/>
        </authorList>
    </citation>
    <scope>NUCLEOTIDE SEQUENCE [LARGE SCALE GENOMIC DNA]</scope>
    <source>
        <strain evidence="3 4">FR483</strain>
    </source>
</reference>